<keyword evidence="7" id="KW-1015">Disulfide bond</keyword>
<dbReference type="SMART" id="SM00020">
    <property type="entry name" value="Tryp_SPc"/>
    <property type="match status" value="1"/>
</dbReference>
<evidence type="ECO:0000256" key="10">
    <source>
        <dbReference type="ARBA" id="ARBA00084094"/>
    </source>
</evidence>
<reference evidence="13" key="1">
    <citation type="submission" date="2025-08" db="UniProtKB">
        <authorList>
            <consortium name="RefSeq"/>
        </authorList>
    </citation>
    <scope>IDENTIFICATION</scope>
</reference>
<evidence type="ECO:0000256" key="7">
    <source>
        <dbReference type="ARBA" id="ARBA00023157"/>
    </source>
</evidence>
<dbReference type="GO" id="GO:0005576">
    <property type="term" value="C:extracellular region"/>
    <property type="evidence" value="ECO:0007669"/>
    <property type="project" value="UniProtKB-SubCell"/>
</dbReference>
<comment type="subcellular location">
    <subcellularLocation>
        <location evidence="1">Secreted</location>
        <location evidence="1">Extracellular space</location>
    </subcellularLocation>
</comment>
<dbReference type="PRINTS" id="PR00722">
    <property type="entry name" value="CHYMOTRYPSIN"/>
</dbReference>
<dbReference type="GO" id="GO:0090729">
    <property type="term" value="F:toxin activity"/>
    <property type="evidence" value="ECO:0007669"/>
    <property type="project" value="UniProtKB-KW"/>
</dbReference>
<gene>
    <name evidence="13" type="primary">LOC113493244</name>
</gene>
<keyword evidence="12" id="KW-1185">Reference proteome</keyword>
<keyword evidence="10" id="KW-1205">Fibrinolytic toxin</keyword>
<protein>
    <submittedName>
        <fullName evidence="13">Chymotrypsin-1-like</fullName>
    </submittedName>
</protein>
<dbReference type="OrthoDB" id="546450at2759"/>
<proteinExistence type="inferred from homology"/>
<dbReference type="PANTHER" id="PTHR24276:SF98">
    <property type="entry name" value="FI18310P1-RELATED"/>
    <property type="match status" value="1"/>
</dbReference>
<evidence type="ECO:0000256" key="4">
    <source>
        <dbReference type="ARBA" id="ARBA00022670"/>
    </source>
</evidence>
<evidence type="ECO:0000313" key="12">
    <source>
        <dbReference type="Proteomes" id="UP000322000"/>
    </source>
</evidence>
<dbReference type="Pfam" id="PF00089">
    <property type="entry name" value="Trypsin"/>
    <property type="match status" value="1"/>
</dbReference>
<dbReference type="KEGG" id="tnl:113493244"/>
<dbReference type="GeneID" id="113493244"/>
<comment type="function">
    <text evidence="9">Fibrinolytic activity; shows preferential cleavage of Arg-Gly bonds in all three fibrinogen chains. Contact with the caterpillars causes severe bleeding, due the anticoagulant effect of the protein.</text>
</comment>
<dbReference type="FunFam" id="2.40.10.10:FF:000068">
    <property type="entry name" value="transmembrane protease serine 2"/>
    <property type="match status" value="1"/>
</dbReference>
<evidence type="ECO:0000256" key="1">
    <source>
        <dbReference type="ARBA" id="ARBA00004239"/>
    </source>
</evidence>
<dbReference type="InParanoid" id="A0A7E5VF49"/>
<evidence type="ECO:0000256" key="2">
    <source>
        <dbReference type="ARBA" id="ARBA00007664"/>
    </source>
</evidence>
<evidence type="ECO:0000256" key="8">
    <source>
        <dbReference type="ARBA" id="ARBA00023240"/>
    </source>
</evidence>
<dbReference type="GO" id="GO:0006508">
    <property type="term" value="P:proteolysis"/>
    <property type="evidence" value="ECO:0007669"/>
    <property type="project" value="UniProtKB-KW"/>
</dbReference>
<evidence type="ECO:0000256" key="3">
    <source>
        <dbReference type="ARBA" id="ARBA00022656"/>
    </source>
</evidence>
<dbReference type="SUPFAM" id="SSF50494">
    <property type="entry name" value="Trypsin-like serine proteases"/>
    <property type="match status" value="1"/>
</dbReference>
<evidence type="ECO:0000256" key="5">
    <source>
        <dbReference type="ARBA" id="ARBA00022801"/>
    </source>
</evidence>
<evidence type="ECO:0000259" key="11">
    <source>
        <dbReference type="PROSITE" id="PS50240"/>
    </source>
</evidence>
<comment type="similarity">
    <text evidence="2">Belongs to the peptidase S1 family.</text>
</comment>
<dbReference type="CDD" id="cd00190">
    <property type="entry name" value="Tryp_SPc"/>
    <property type="match status" value="1"/>
</dbReference>
<keyword evidence="3" id="KW-0800">Toxin</keyword>
<evidence type="ECO:0000256" key="9">
    <source>
        <dbReference type="ARBA" id="ARBA00055534"/>
    </source>
</evidence>
<dbReference type="InterPro" id="IPR043504">
    <property type="entry name" value="Peptidase_S1_PA_chymotrypsin"/>
</dbReference>
<dbReference type="PROSITE" id="PS50240">
    <property type="entry name" value="TRYPSIN_DOM"/>
    <property type="match status" value="1"/>
</dbReference>
<evidence type="ECO:0000256" key="6">
    <source>
        <dbReference type="ARBA" id="ARBA00022825"/>
    </source>
</evidence>
<dbReference type="InterPro" id="IPR001314">
    <property type="entry name" value="Peptidase_S1A"/>
</dbReference>
<keyword evidence="8" id="KW-1199">Hemostasis impairing toxin</keyword>
<dbReference type="Gene3D" id="2.40.10.10">
    <property type="entry name" value="Trypsin-like serine proteases"/>
    <property type="match status" value="1"/>
</dbReference>
<keyword evidence="5" id="KW-0378">Hydrolase</keyword>
<dbReference type="AlphaFoldDB" id="A0A7E5VF49"/>
<dbReference type="InterPro" id="IPR009003">
    <property type="entry name" value="Peptidase_S1_PA"/>
</dbReference>
<name>A0A7E5VF49_TRINI</name>
<organism evidence="12 13">
    <name type="scientific">Trichoplusia ni</name>
    <name type="common">Cabbage looper</name>
    <dbReference type="NCBI Taxonomy" id="7111"/>
    <lineage>
        <taxon>Eukaryota</taxon>
        <taxon>Metazoa</taxon>
        <taxon>Ecdysozoa</taxon>
        <taxon>Arthropoda</taxon>
        <taxon>Hexapoda</taxon>
        <taxon>Insecta</taxon>
        <taxon>Pterygota</taxon>
        <taxon>Neoptera</taxon>
        <taxon>Endopterygota</taxon>
        <taxon>Lepidoptera</taxon>
        <taxon>Glossata</taxon>
        <taxon>Ditrysia</taxon>
        <taxon>Noctuoidea</taxon>
        <taxon>Noctuidae</taxon>
        <taxon>Plusiinae</taxon>
        <taxon>Trichoplusia</taxon>
    </lineage>
</organism>
<dbReference type="InterPro" id="IPR050430">
    <property type="entry name" value="Peptidase_S1"/>
</dbReference>
<dbReference type="RefSeq" id="XP_026726918.1">
    <property type="nucleotide sequence ID" value="XM_026871117.1"/>
</dbReference>
<evidence type="ECO:0000313" key="13">
    <source>
        <dbReference type="RefSeq" id="XP_026726918.1"/>
    </source>
</evidence>
<dbReference type="InterPro" id="IPR001254">
    <property type="entry name" value="Trypsin_dom"/>
</dbReference>
<sequence length="295" mass="33733">MQAKCRSITLLITCIFVYLNIVHVETKHRLKNKEFGPKIVGGKEVDLEQYPFAVQFFNLGSLCGGAILNSWAVLTSAHCFDGNKDIDEMVVQIGSKYIYDFNAKRHEIRSFATHEDYDKEIPFEKDIAILFLKKPIRFGKLAKKAVLVKHSKWMDVSQKNFIVTGWGLTNYHGSVSESSLMMTHLTYVPIEQCSRLHDLKLSEDMFCLYGFGKRDTCRGDSGGGVLWRGSLVGLTSHGDGCAKVDKPSVYTNLWYMRKWIKAKVYQFIEEFCQAEQYEKDHLQKVLLNDSDTNSL</sequence>
<dbReference type="PANTHER" id="PTHR24276">
    <property type="entry name" value="POLYSERASE-RELATED"/>
    <property type="match status" value="1"/>
</dbReference>
<dbReference type="GO" id="GO:0004252">
    <property type="term" value="F:serine-type endopeptidase activity"/>
    <property type="evidence" value="ECO:0007669"/>
    <property type="project" value="InterPro"/>
</dbReference>
<dbReference type="Proteomes" id="UP000322000">
    <property type="component" value="Chromosome 4"/>
</dbReference>
<keyword evidence="6" id="KW-0720">Serine protease</keyword>
<keyword evidence="4" id="KW-0645">Protease</keyword>
<feature type="domain" description="Peptidase S1" evidence="11">
    <location>
        <begin position="39"/>
        <end position="265"/>
    </location>
</feature>
<accession>A0A7E5VF49</accession>